<accession>A0A0Q0D3Z3</accession>
<dbReference type="EMBL" id="LJRR01000334">
    <property type="protein sequence ID" value="KPZ12098.1"/>
    <property type="molecule type" value="Genomic_DNA"/>
</dbReference>
<dbReference type="AlphaFoldDB" id="A0A0Q0D3Z3"/>
<reference evidence="1 2" key="1">
    <citation type="submission" date="2015-09" db="EMBL/GenBank/DDBJ databases">
        <title>Genome announcement of multiple Pseudomonas syringae strains.</title>
        <authorList>
            <person name="Thakur S."/>
            <person name="Wang P.W."/>
            <person name="Gong Y."/>
            <person name="Weir B.S."/>
            <person name="Guttman D.S."/>
        </authorList>
    </citation>
    <scope>NUCLEOTIDE SEQUENCE [LARGE SCALE GENOMIC DNA]</scope>
    <source>
        <strain evidence="1 2">ICMP3963</strain>
    </source>
</reference>
<organism evidence="1 2">
    <name type="scientific">Pseudomonas syringae pv. viburni</name>
    <dbReference type="NCBI Taxonomy" id="251703"/>
    <lineage>
        <taxon>Bacteria</taxon>
        <taxon>Pseudomonadati</taxon>
        <taxon>Pseudomonadota</taxon>
        <taxon>Gammaproteobacteria</taxon>
        <taxon>Pseudomonadales</taxon>
        <taxon>Pseudomonadaceae</taxon>
        <taxon>Pseudomonas</taxon>
    </lineage>
</organism>
<evidence type="ECO:0000313" key="1">
    <source>
        <dbReference type="EMBL" id="KPZ12098.1"/>
    </source>
</evidence>
<dbReference type="Proteomes" id="UP000050317">
    <property type="component" value="Unassembled WGS sequence"/>
</dbReference>
<gene>
    <name evidence="1" type="ORF">ALO40_101981</name>
</gene>
<proteinExistence type="predicted"/>
<protein>
    <submittedName>
        <fullName evidence="1">Uncharacterized protein</fullName>
    </submittedName>
</protein>
<sequence>MLAEQGGIFKLHVGLLNSAAQRRSEQLNIDAPRLEAIARKTFHRVPAMRNA</sequence>
<comment type="caution">
    <text evidence="1">The sequence shown here is derived from an EMBL/GenBank/DDBJ whole genome shotgun (WGS) entry which is preliminary data.</text>
</comment>
<evidence type="ECO:0000313" key="2">
    <source>
        <dbReference type="Proteomes" id="UP000050317"/>
    </source>
</evidence>
<name>A0A0Q0D3Z3_9PSED</name>